<sequence length="297" mass="31782">MSDPAAALEPFLILVRSTKGAAAAKVILDATAAPGVYVFGELLDAPNVQQLAAEPSFEGHIELLRLFAYGTLSDYEKNKSSFPELKEAHLHKLKQLTLVALALQHRSLSYDHISSALQLESIRQVEDTVIDTIYAGLLTGKLHHDQKVLHIDSVSGRDVRPKDLEQLQQGLANWCQTAQTLLSALDNQINTLRTASANEASHNLAYKIHRNEAYRNVQAELAHEKASGGFAGAASREKILGGFGSGRGAEHGWEGLGGGERLGGKQDAGVSGFLSNLQNVGNLGGAFTSGRKWLGGA</sequence>
<dbReference type="Pfam" id="PF22061">
    <property type="entry name" value="CSN7_HB_subdom"/>
    <property type="match status" value="1"/>
</dbReference>
<gene>
    <name evidence="4" type="ORF">L202_01971</name>
</gene>
<feature type="domain" description="PCI" evidence="3">
    <location>
        <begin position="1"/>
        <end position="156"/>
    </location>
</feature>
<evidence type="ECO:0000256" key="2">
    <source>
        <dbReference type="ARBA" id="ARBA00022790"/>
    </source>
</evidence>
<dbReference type="RefSeq" id="XP_018995873.1">
    <property type="nucleotide sequence ID" value="XM_019135470.1"/>
</dbReference>
<dbReference type="InterPro" id="IPR045237">
    <property type="entry name" value="COPS7/eIF3m"/>
</dbReference>
<dbReference type="Pfam" id="PF01399">
    <property type="entry name" value="PCI"/>
    <property type="match status" value="1"/>
</dbReference>
<dbReference type="PANTHER" id="PTHR15350:SF5">
    <property type="entry name" value="COP9 SIGNALOSOME COMPLEX SUBUNIT 7"/>
    <property type="match status" value="1"/>
</dbReference>
<dbReference type="GO" id="GO:0008180">
    <property type="term" value="C:COP9 signalosome"/>
    <property type="evidence" value="ECO:0007669"/>
    <property type="project" value="UniProtKB-KW"/>
</dbReference>
<dbReference type="EMBL" id="AWGJ01000003">
    <property type="protein sequence ID" value="ODN81554.1"/>
    <property type="molecule type" value="Genomic_DNA"/>
</dbReference>
<dbReference type="PROSITE" id="PS50250">
    <property type="entry name" value="PCI"/>
    <property type="match status" value="1"/>
</dbReference>
<evidence type="ECO:0000256" key="1">
    <source>
        <dbReference type="ARBA" id="ARBA00008482"/>
    </source>
</evidence>
<reference evidence="4 5" key="1">
    <citation type="submission" date="2016-06" db="EMBL/GenBank/DDBJ databases">
        <title>Evolution of pathogenesis and genome organization in the Tremellales.</title>
        <authorList>
            <person name="Cuomo C."/>
            <person name="Litvintseva A."/>
            <person name="Heitman J."/>
            <person name="Chen Y."/>
            <person name="Sun S."/>
            <person name="Springer D."/>
            <person name="Dromer F."/>
            <person name="Young S."/>
            <person name="Zeng Q."/>
            <person name="Chapman S."/>
            <person name="Gujja S."/>
            <person name="Saif S."/>
            <person name="Birren B."/>
        </authorList>
    </citation>
    <scope>NUCLEOTIDE SEQUENCE [LARGE SCALE GENOMIC DNA]</scope>
    <source>
        <strain evidence="4 5">CBS 6039</strain>
    </source>
</reference>
<proteinExistence type="inferred from homology"/>
<dbReference type="Proteomes" id="UP000094065">
    <property type="component" value="Unassembled WGS sequence"/>
</dbReference>
<evidence type="ECO:0000259" key="3">
    <source>
        <dbReference type="PROSITE" id="PS50250"/>
    </source>
</evidence>
<dbReference type="SMART" id="SM00088">
    <property type="entry name" value="PINT"/>
    <property type="match status" value="1"/>
</dbReference>
<dbReference type="GeneID" id="30153280"/>
<dbReference type="OrthoDB" id="10265275at2759"/>
<evidence type="ECO:0000313" key="5">
    <source>
        <dbReference type="Proteomes" id="UP000094065"/>
    </source>
</evidence>
<organism evidence="4 5">
    <name type="scientific">Cryptococcus amylolentus CBS 6039</name>
    <dbReference type="NCBI Taxonomy" id="1295533"/>
    <lineage>
        <taxon>Eukaryota</taxon>
        <taxon>Fungi</taxon>
        <taxon>Dikarya</taxon>
        <taxon>Basidiomycota</taxon>
        <taxon>Agaricomycotina</taxon>
        <taxon>Tremellomycetes</taxon>
        <taxon>Tremellales</taxon>
        <taxon>Cryptococcaceae</taxon>
        <taxon>Cryptococcus</taxon>
    </lineage>
</organism>
<evidence type="ECO:0000313" key="4">
    <source>
        <dbReference type="EMBL" id="ODN81554.1"/>
    </source>
</evidence>
<keyword evidence="5" id="KW-1185">Reference proteome</keyword>
<protein>
    <recommendedName>
        <fullName evidence="3">PCI domain-containing protein</fullName>
    </recommendedName>
</protein>
<comment type="similarity">
    <text evidence="1">Belongs to the CSN7/EIF3M family. CSN7 subfamily.</text>
</comment>
<accession>A0A1E3HYY9</accession>
<comment type="caution">
    <text evidence="4">The sequence shown here is derived from an EMBL/GenBank/DDBJ whole genome shotgun (WGS) entry which is preliminary data.</text>
</comment>
<dbReference type="PANTHER" id="PTHR15350">
    <property type="entry name" value="COP9 SIGNALOSOME COMPLEX SUBUNIT 7/DENDRITIC CELL PROTEIN GA17"/>
    <property type="match status" value="1"/>
</dbReference>
<name>A0A1E3HYY9_9TREE</name>
<dbReference type="AlphaFoldDB" id="A0A1E3HYY9"/>
<dbReference type="InterPro" id="IPR000717">
    <property type="entry name" value="PCI_dom"/>
</dbReference>
<keyword evidence="2" id="KW-0736">Signalosome</keyword>